<organism evidence="1 2">
    <name type="scientific">Streptococcus sinensis</name>
    <dbReference type="NCBI Taxonomy" id="176090"/>
    <lineage>
        <taxon>Bacteria</taxon>
        <taxon>Bacillati</taxon>
        <taxon>Bacillota</taxon>
        <taxon>Bacilli</taxon>
        <taxon>Lactobacillales</taxon>
        <taxon>Streptococcaceae</taxon>
        <taxon>Streptococcus</taxon>
    </lineage>
</organism>
<dbReference type="Proteomes" id="UP000030019">
    <property type="component" value="Unassembled WGS sequence"/>
</dbReference>
<name>A0A0A0DHU5_9STRE</name>
<comment type="caution">
    <text evidence="1">The sequence shown here is derived from an EMBL/GenBank/DDBJ whole genome shotgun (WGS) entry which is preliminary data.</text>
</comment>
<keyword evidence="2" id="KW-1185">Reference proteome</keyword>
<proteinExistence type="predicted"/>
<accession>A0A0A0DHU5</accession>
<dbReference type="AlphaFoldDB" id="A0A0A0DHU5"/>
<evidence type="ECO:0000313" key="1">
    <source>
        <dbReference type="EMBL" id="KGM37684.1"/>
    </source>
</evidence>
<dbReference type="EMBL" id="JPEN01000038">
    <property type="protein sequence ID" value="KGM37684.1"/>
    <property type="molecule type" value="Genomic_DNA"/>
</dbReference>
<dbReference type="PATRIC" id="fig|176090.4.peg.471"/>
<evidence type="ECO:0000313" key="2">
    <source>
        <dbReference type="Proteomes" id="UP000030019"/>
    </source>
</evidence>
<protein>
    <submittedName>
        <fullName evidence="1">Uncharacterized protein</fullName>
    </submittedName>
</protein>
<dbReference type="STRING" id="176090.SSIN_0478"/>
<gene>
    <name evidence="1" type="ORF">SSIN_0478</name>
</gene>
<sequence>MAIALFLFFSMTLVISATRLSTSLLTAVDQFVQTTKNLALATNT</sequence>
<reference evidence="1 2" key="1">
    <citation type="submission" date="2014-06" db="EMBL/GenBank/DDBJ databases">
        <authorList>
            <person name="Teng J.L."/>
            <person name="Huang Y."/>
            <person name="Tse H."/>
            <person name="Lau S.K."/>
            <person name="Woo P.C."/>
        </authorList>
    </citation>
    <scope>NUCLEOTIDE SEQUENCE [LARGE SCALE GENOMIC DNA]</scope>
    <source>
        <strain evidence="1 2">HKU4</strain>
    </source>
</reference>